<evidence type="ECO:0000256" key="8">
    <source>
        <dbReference type="ARBA" id="ARBA00023136"/>
    </source>
</evidence>
<accession>A0A1T4LDP9</accession>
<evidence type="ECO:0000256" key="5">
    <source>
        <dbReference type="ARBA" id="ARBA00022737"/>
    </source>
</evidence>
<evidence type="ECO:0000313" key="14">
    <source>
        <dbReference type="EMBL" id="SJZ52855.1"/>
    </source>
</evidence>
<feature type="domain" description="CBS" evidence="12">
    <location>
        <begin position="229"/>
        <end position="288"/>
    </location>
</feature>
<name>A0A1T4LDP9_9PORP</name>
<evidence type="ECO:0000256" key="10">
    <source>
        <dbReference type="PROSITE-ProRule" id="PRU01193"/>
    </source>
</evidence>
<reference evidence="15" key="1">
    <citation type="submission" date="2017-02" db="EMBL/GenBank/DDBJ databases">
        <authorList>
            <person name="Varghese N."/>
            <person name="Submissions S."/>
        </authorList>
    </citation>
    <scope>NUCLEOTIDE SEQUENCE [LARGE SCALE GENOMIC DNA]</scope>
    <source>
        <strain evidence="15">ATCC 51356</strain>
    </source>
</reference>
<comment type="subcellular location">
    <subcellularLocation>
        <location evidence="1">Cell membrane</location>
        <topology evidence="1">Multi-pass membrane protein</topology>
    </subcellularLocation>
</comment>
<protein>
    <submittedName>
        <fullName evidence="14">Gliding motility-associated protein GldE</fullName>
    </submittedName>
</protein>
<sequence length="449" mass="51412">MDTTVSSFFSSFLSLRFPEIEVLPFTIGAVVTLILIIILLVLSGYMSSSEVAFFSLSPQDIHEVRNGNTPNDQKLLSLLSESEKLLATILIGNNIVNISIVLLSNYWVRLTFNFGEAESVRFIIQTIALTFILLLFGEIIPKVYAQNNPLAFSRFSSRIMYPIHRFLSPLSRLLIKLSSTLDRRTNKPYSLSVDDLSKAVELTIDQTEEESKLIGEIIKFHAKTASEIMIPRVDMVSVDYSWNFTEVLAFILEAGYSRIPVFQGTQDDIKGILYIKDCIPYAHETEDFNWHRLIREAYFVPENKKIDDLLEEFRSQHIHISIVVDEYGGTSGLITLEDILEEIVGEITDEYDEEELLYTRLPDGSLLFEGKTPINDFCRLLDIDPKIFEEISQEVDTLSGIYLEVKQELPRMGSFAEYAGFRFEVTKLEKYRIMQMRITLPKEYAAPPQ</sequence>
<dbReference type="Pfam" id="PF03471">
    <property type="entry name" value="CorC_HlyC"/>
    <property type="match status" value="1"/>
</dbReference>
<evidence type="ECO:0000256" key="11">
    <source>
        <dbReference type="SAM" id="Phobius"/>
    </source>
</evidence>
<dbReference type="AlphaFoldDB" id="A0A1T4LDP9"/>
<keyword evidence="8 10" id="KW-0472">Membrane</keyword>
<dbReference type="InterPro" id="IPR019862">
    <property type="entry name" value="Motility-assoc_prot_GldE"/>
</dbReference>
<evidence type="ECO:0000313" key="15">
    <source>
        <dbReference type="Proteomes" id="UP000190121"/>
    </source>
</evidence>
<feature type="transmembrane region" description="Helical" evidence="11">
    <location>
        <begin position="85"/>
        <end position="108"/>
    </location>
</feature>
<evidence type="ECO:0000256" key="4">
    <source>
        <dbReference type="ARBA" id="ARBA00022692"/>
    </source>
</evidence>
<dbReference type="PROSITE" id="PS51846">
    <property type="entry name" value="CNNM"/>
    <property type="match status" value="1"/>
</dbReference>
<comment type="similarity">
    <text evidence="2">Belongs to the UPF0053 family.</text>
</comment>
<feature type="domain" description="CNNM transmembrane" evidence="13">
    <location>
        <begin position="25"/>
        <end position="214"/>
    </location>
</feature>
<feature type="transmembrane region" description="Helical" evidence="11">
    <location>
        <begin position="22"/>
        <end position="46"/>
    </location>
</feature>
<evidence type="ECO:0000259" key="13">
    <source>
        <dbReference type="PROSITE" id="PS51846"/>
    </source>
</evidence>
<dbReference type="Pfam" id="PF01595">
    <property type="entry name" value="CNNM"/>
    <property type="match status" value="1"/>
</dbReference>
<dbReference type="NCBIfam" id="TIGR03520">
    <property type="entry name" value="GldE"/>
    <property type="match status" value="1"/>
</dbReference>
<dbReference type="InterPro" id="IPR005170">
    <property type="entry name" value="Transptr-assoc_dom"/>
</dbReference>
<dbReference type="Gene3D" id="3.10.580.10">
    <property type="entry name" value="CBS-domain"/>
    <property type="match status" value="1"/>
</dbReference>
<dbReference type="EMBL" id="FUXE01000003">
    <property type="protein sequence ID" value="SJZ52855.1"/>
    <property type="molecule type" value="Genomic_DNA"/>
</dbReference>
<dbReference type="SUPFAM" id="SSF56176">
    <property type="entry name" value="FAD-binding/transporter-associated domain-like"/>
    <property type="match status" value="1"/>
</dbReference>
<feature type="transmembrane region" description="Helical" evidence="11">
    <location>
        <begin position="120"/>
        <end position="140"/>
    </location>
</feature>
<dbReference type="InterPro" id="IPR044751">
    <property type="entry name" value="Ion_transp-like_CBS"/>
</dbReference>
<keyword evidence="7 9" id="KW-0129">CBS domain</keyword>
<gene>
    <name evidence="14" type="ORF">SAMN02745171_00381</name>
</gene>
<dbReference type="FunFam" id="3.10.580.10:FF:000002">
    <property type="entry name" value="Magnesium/cobalt efflux protein CorC"/>
    <property type="match status" value="1"/>
</dbReference>
<keyword evidence="3" id="KW-1003">Cell membrane</keyword>
<dbReference type="GO" id="GO:0050660">
    <property type="term" value="F:flavin adenine dinucleotide binding"/>
    <property type="evidence" value="ECO:0007669"/>
    <property type="project" value="InterPro"/>
</dbReference>
<keyword evidence="15" id="KW-1185">Reference proteome</keyword>
<feature type="domain" description="CBS" evidence="12">
    <location>
        <begin position="293"/>
        <end position="350"/>
    </location>
</feature>
<dbReference type="PROSITE" id="PS51371">
    <property type="entry name" value="CBS"/>
    <property type="match status" value="2"/>
</dbReference>
<evidence type="ECO:0000256" key="7">
    <source>
        <dbReference type="ARBA" id="ARBA00023122"/>
    </source>
</evidence>
<dbReference type="SUPFAM" id="SSF54631">
    <property type="entry name" value="CBS-domain pair"/>
    <property type="match status" value="1"/>
</dbReference>
<dbReference type="SMART" id="SM01091">
    <property type="entry name" value="CorC_HlyC"/>
    <property type="match status" value="1"/>
</dbReference>
<proteinExistence type="inferred from homology"/>
<dbReference type="RefSeq" id="WP_078736336.1">
    <property type="nucleotide sequence ID" value="NZ_FUXE01000003.1"/>
</dbReference>
<evidence type="ECO:0000256" key="3">
    <source>
        <dbReference type="ARBA" id="ARBA00022475"/>
    </source>
</evidence>
<dbReference type="Gene3D" id="3.30.465.10">
    <property type="match status" value="1"/>
</dbReference>
<dbReference type="InterPro" id="IPR046342">
    <property type="entry name" value="CBS_dom_sf"/>
</dbReference>
<keyword evidence="5" id="KW-0677">Repeat</keyword>
<keyword evidence="4 10" id="KW-0812">Transmembrane</keyword>
<dbReference type="Proteomes" id="UP000190121">
    <property type="component" value="Unassembled WGS sequence"/>
</dbReference>
<dbReference type="STRING" id="29524.SAMN02745171_00381"/>
<evidence type="ECO:0000256" key="2">
    <source>
        <dbReference type="ARBA" id="ARBA00006337"/>
    </source>
</evidence>
<dbReference type="InterPro" id="IPR002550">
    <property type="entry name" value="CNNM"/>
</dbReference>
<dbReference type="PANTHER" id="PTHR22777">
    <property type="entry name" value="HEMOLYSIN-RELATED"/>
    <property type="match status" value="1"/>
</dbReference>
<evidence type="ECO:0000256" key="9">
    <source>
        <dbReference type="PROSITE-ProRule" id="PRU00703"/>
    </source>
</evidence>
<evidence type="ECO:0000256" key="1">
    <source>
        <dbReference type="ARBA" id="ARBA00004651"/>
    </source>
</evidence>
<dbReference type="InterPro" id="IPR036318">
    <property type="entry name" value="FAD-bd_PCMH-like_sf"/>
</dbReference>
<dbReference type="GO" id="GO:0005886">
    <property type="term" value="C:plasma membrane"/>
    <property type="evidence" value="ECO:0007669"/>
    <property type="project" value="UniProtKB-SubCell"/>
</dbReference>
<evidence type="ECO:0000256" key="6">
    <source>
        <dbReference type="ARBA" id="ARBA00022989"/>
    </source>
</evidence>
<evidence type="ECO:0000259" key="12">
    <source>
        <dbReference type="PROSITE" id="PS51371"/>
    </source>
</evidence>
<dbReference type="OrthoDB" id="9798188at2"/>
<dbReference type="PANTHER" id="PTHR22777:SF32">
    <property type="entry name" value="UPF0053 INNER MEMBRANE PROTEIN YFJD"/>
    <property type="match status" value="1"/>
</dbReference>
<keyword evidence="6 10" id="KW-1133">Transmembrane helix</keyword>
<dbReference type="InterPro" id="IPR000644">
    <property type="entry name" value="CBS_dom"/>
</dbReference>
<dbReference type="CDD" id="cd04590">
    <property type="entry name" value="CBS_pair_CorC_HlyC_assoc"/>
    <property type="match status" value="1"/>
</dbReference>
<organism evidence="14 15">
    <name type="scientific">Porphyromonas circumdentaria</name>
    <dbReference type="NCBI Taxonomy" id="29524"/>
    <lineage>
        <taxon>Bacteria</taxon>
        <taxon>Pseudomonadati</taxon>
        <taxon>Bacteroidota</taxon>
        <taxon>Bacteroidia</taxon>
        <taxon>Bacteroidales</taxon>
        <taxon>Porphyromonadaceae</taxon>
        <taxon>Porphyromonas</taxon>
    </lineage>
</organism>
<dbReference type="InterPro" id="IPR016169">
    <property type="entry name" value="FAD-bd_PCMH_sub2"/>
</dbReference>
<dbReference type="Pfam" id="PF00571">
    <property type="entry name" value="CBS"/>
    <property type="match status" value="2"/>
</dbReference>